<proteinExistence type="predicted"/>
<dbReference type="PANTHER" id="PTHR31973">
    <property type="entry name" value="POLYPROTEIN, PUTATIVE-RELATED"/>
    <property type="match status" value="1"/>
</dbReference>
<sequence>MNIDDGVEEDGLSFNHTGLFSERVHGELNDSDCDRDCLGSDTEGFKRDQDSSNDELKGIILRQHVSRWQAWRARVAALKVIYEDEIEQFSRILNFSTEVVETNPDTKCLVKTIENDEAKKVFQRWYLCWTECREGFKSWCRRIIGVDGCHLKTKRGRQLLLAIRIDPNNNILPLTYACVEVESKDSWEWFLTHLFEDIRSGQDYDEQLE</sequence>
<evidence type="ECO:0000313" key="2">
    <source>
        <dbReference type="Proteomes" id="UP001454036"/>
    </source>
</evidence>
<keyword evidence="2" id="KW-1185">Reference proteome</keyword>
<accession>A0AAV3PSP7</accession>
<name>A0AAV3PSP7_LITER</name>
<gene>
    <name evidence="1" type="ORF">LIER_12053</name>
</gene>
<evidence type="ECO:0008006" key="3">
    <source>
        <dbReference type="Google" id="ProtNLM"/>
    </source>
</evidence>
<reference evidence="1 2" key="1">
    <citation type="submission" date="2024-01" db="EMBL/GenBank/DDBJ databases">
        <title>The complete chloroplast genome sequence of Lithospermum erythrorhizon: insights into the phylogenetic relationship among Boraginaceae species and the maternal lineages of purple gromwells.</title>
        <authorList>
            <person name="Okada T."/>
            <person name="Watanabe K."/>
        </authorList>
    </citation>
    <scope>NUCLEOTIDE SEQUENCE [LARGE SCALE GENOMIC DNA]</scope>
</reference>
<dbReference type="Proteomes" id="UP001454036">
    <property type="component" value="Unassembled WGS sequence"/>
</dbReference>
<protein>
    <recommendedName>
        <fullName evidence="3">MULE transposase domain-containing protein</fullName>
    </recommendedName>
</protein>
<comment type="caution">
    <text evidence="1">The sequence shown here is derived from an EMBL/GenBank/DDBJ whole genome shotgun (WGS) entry which is preliminary data.</text>
</comment>
<dbReference type="AlphaFoldDB" id="A0AAV3PSP7"/>
<organism evidence="1 2">
    <name type="scientific">Lithospermum erythrorhizon</name>
    <name type="common">Purple gromwell</name>
    <name type="synonym">Lithospermum officinale var. erythrorhizon</name>
    <dbReference type="NCBI Taxonomy" id="34254"/>
    <lineage>
        <taxon>Eukaryota</taxon>
        <taxon>Viridiplantae</taxon>
        <taxon>Streptophyta</taxon>
        <taxon>Embryophyta</taxon>
        <taxon>Tracheophyta</taxon>
        <taxon>Spermatophyta</taxon>
        <taxon>Magnoliopsida</taxon>
        <taxon>eudicotyledons</taxon>
        <taxon>Gunneridae</taxon>
        <taxon>Pentapetalae</taxon>
        <taxon>asterids</taxon>
        <taxon>lamiids</taxon>
        <taxon>Boraginales</taxon>
        <taxon>Boraginaceae</taxon>
        <taxon>Boraginoideae</taxon>
        <taxon>Lithospermeae</taxon>
        <taxon>Lithospermum</taxon>
    </lineage>
</organism>
<evidence type="ECO:0000313" key="1">
    <source>
        <dbReference type="EMBL" id="GAA0153932.1"/>
    </source>
</evidence>
<dbReference type="EMBL" id="BAABME010002281">
    <property type="protein sequence ID" value="GAA0153932.1"/>
    <property type="molecule type" value="Genomic_DNA"/>
</dbReference>
<dbReference type="PANTHER" id="PTHR31973:SF191">
    <property type="entry name" value="OS05G0489400 PROTEIN"/>
    <property type="match status" value="1"/>
</dbReference>